<dbReference type="Pfam" id="PF12706">
    <property type="entry name" value="Lactamase_B_2"/>
    <property type="match status" value="1"/>
</dbReference>
<dbReference type="Proteomes" id="UP000183994">
    <property type="component" value="Unassembled WGS sequence"/>
</dbReference>
<dbReference type="PANTHER" id="PTHR15032:SF4">
    <property type="entry name" value="N-ACYL-PHOSPHATIDYLETHANOLAMINE-HYDROLYZING PHOSPHOLIPASE D"/>
    <property type="match status" value="1"/>
</dbReference>
<dbReference type="AlphaFoldDB" id="A0A1M6NQA1"/>
<feature type="domain" description="Metallo-beta-lactamase" evidence="1">
    <location>
        <begin position="133"/>
        <end position="321"/>
    </location>
</feature>
<evidence type="ECO:0000259" key="1">
    <source>
        <dbReference type="Pfam" id="PF12706"/>
    </source>
</evidence>
<dbReference type="STRING" id="1121393.SAMN02745216_02660"/>
<dbReference type="GO" id="GO:0005737">
    <property type="term" value="C:cytoplasm"/>
    <property type="evidence" value="ECO:0007669"/>
    <property type="project" value="TreeGrafter"/>
</dbReference>
<dbReference type="PANTHER" id="PTHR15032">
    <property type="entry name" value="N-ACYL-PHOSPHATIDYLETHANOLAMINE-HYDROLYZING PHOSPHOLIPASE D"/>
    <property type="match status" value="1"/>
</dbReference>
<dbReference type="RefSeq" id="WP_244549322.1">
    <property type="nucleotide sequence ID" value="NZ_FQZU01000015.1"/>
</dbReference>
<dbReference type="InterPro" id="IPR036866">
    <property type="entry name" value="RibonucZ/Hydroxyglut_hydro"/>
</dbReference>
<dbReference type="InterPro" id="IPR001279">
    <property type="entry name" value="Metallo-B-lactamas"/>
</dbReference>
<dbReference type="GO" id="GO:0008270">
    <property type="term" value="F:zinc ion binding"/>
    <property type="evidence" value="ECO:0007669"/>
    <property type="project" value="InterPro"/>
</dbReference>
<dbReference type="PIRSF" id="PIRSF038896">
    <property type="entry name" value="NAPE-PLD"/>
    <property type="match status" value="1"/>
</dbReference>
<proteinExistence type="predicted"/>
<organism evidence="2 3">
    <name type="scientific">Desulfatibacillum alkenivorans DSM 16219</name>
    <dbReference type="NCBI Taxonomy" id="1121393"/>
    <lineage>
        <taxon>Bacteria</taxon>
        <taxon>Pseudomonadati</taxon>
        <taxon>Thermodesulfobacteriota</taxon>
        <taxon>Desulfobacteria</taxon>
        <taxon>Desulfobacterales</taxon>
        <taxon>Desulfatibacillaceae</taxon>
        <taxon>Desulfatibacillum</taxon>
    </lineage>
</organism>
<protein>
    <submittedName>
        <fullName evidence="2">L-ascorbate metabolism protein UlaG, beta-lactamase superfamily</fullName>
    </submittedName>
</protein>
<name>A0A1M6NQA1_9BACT</name>
<evidence type="ECO:0000313" key="2">
    <source>
        <dbReference type="EMBL" id="SHJ97917.1"/>
    </source>
</evidence>
<evidence type="ECO:0000313" key="3">
    <source>
        <dbReference type="Proteomes" id="UP000183994"/>
    </source>
</evidence>
<dbReference type="EMBL" id="FQZU01000015">
    <property type="protein sequence ID" value="SHJ97917.1"/>
    <property type="molecule type" value="Genomic_DNA"/>
</dbReference>
<keyword evidence="3" id="KW-1185">Reference proteome</keyword>
<gene>
    <name evidence="2" type="ORF">SAMN02745216_02660</name>
</gene>
<dbReference type="GO" id="GO:0070290">
    <property type="term" value="F:N-acylphosphatidylethanolamine-specific phospholipase D activity"/>
    <property type="evidence" value="ECO:0007669"/>
    <property type="project" value="InterPro"/>
</dbReference>
<dbReference type="InterPro" id="IPR024884">
    <property type="entry name" value="NAPE-PLD"/>
</dbReference>
<reference evidence="3" key="1">
    <citation type="submission" date="2016-11" db="EMBL/GenBank/DDBJ databases">
        <authorList>
            <person name="Varghese N."/>
            <person name="Submissions S."/>
        </authorList>
    </citation>
    <scope>NUCLEOTIDE SEQUENCE [LARGE SCALE GENOMIC DNA]</scope>
    <source>
        <strain evidence="3">DSM 16219</strain>
    </source>
</reference>
<accession>A0A1M6NQA1</accession>
<dbReference type="Gene3D" id="3.60.15.10">
    <property type="entry name" value="Ribonuclease Z/Hydroxyacylglutathione hydrolase-like"/>
    <property type="match status" value="1"/>
</dbReference>
<sequence>MKKKILFAFLCVLALALIAGLVLRRSAMKQAAEFDEKTWAELNESIDPHTLYLPNLEDGRFFAPWNRYQEKRFRDVMGWRLSPKEKFTEEEESFLPQVLPNPMERIKAQQGDFIMWIGHNTFLIRIDGVYWITDPMFSKRALLPPRRTPPGISLEDLKNVAPKVRVIISHNHYDHLDTASVKALPEDALVYVPLGLKETVEGMNKTNVHEMDWWDETAAPDGFRLVCLPAQHWSIRAGMGRNASLWASFMLIKGDTVVYLGGDSGYFPGYKEYGKVFPDIDYALIPTTAYHPRWFMHYQHMNISEALQAFDELHARFFIPTQWGTFRLSDEPPGFPALDLKRQIANQGRDASRFIIPDIGQVIPIKDD</sequence>
<dbReference type="SUPFAM" id="SSF56281">
    <property type="entry name" value="Metallo-hydrolase/oxidoreductase"/>
    <property type="match status" value="1"/>
</dbReference>